<sequence>MMHSEKINEIVTHFVVPKNYDPGILYEVGAHDIACFDAADHSPLSLHRPMIRPPRRRQNGSMSHKGL</sequence>
<dbReference type="EMBL" id="NBUC01000066">
    <property type="protein sequence ID" value="PLU04272.1"/>
    <property type="molecule type" value="Genomic_DNA"/>
</dbReference>
<proteinExistence type="predicted"/>
<organism evidence="2 3">
    <name type="scientific">Sinorhizobium medicae</name>
    <dbReference type="NCBI Taxonomy" id="110321"/>
    <lineage>
        <taxon>Bacteria</taxon>
        <taxon>Pseudomonadati</taxon>
        <taxon>Pseudomonadota</taxon>
        <taxon>Alphaproteobacteria</taxon>
        <taxon>Hyphomicrobiales</taxon>
        <taxon>Rhizobiaceae</taxon>
        <taxon>Sinorhizobium/Ensifer group</taxon>
        <taxon>Sinorhizobium</taxon>
    </lineage>
</organism>
<evidence type="ECO:0000313" key="3">
    <source>
        <dbReference type="Proteomes" id="UP001190825"/>
    </source>
</evidence>
<evidence type="ECO:0000313" key="2">
    <source>
        <dbReference type="EMBL" id="PLU04272.1"/>
    </source>
</evidence>
<reference evidence="2 3" key="1">
    <citation type="journal article" date="2018" name="FEMS Microbiol. Ecol.">
        <title>Co-invading symbiotic mutualists of Medicago polymorpha retain high ancestral diversity and contain diverse accessory genomes.</title>
        <authorList>
            <person name="Porter S.S."/>
            <person name="Faber-Hammond J.J."/>
            <person name="Friesen M.L."/>
        </authorList>
    </citation>
    <scope>NUCLEOTIDE SEQUENCE [LARGE SCALE GENOMIC DNA]</scope>
    <source>
        <strain evidence="2 3">Str16</strain>
    </source>
</reference>
<feature type="region of interest" description="Disordered" evidence="1">
    <location>
        <begin position="46"/>
        <end position="67"/>
    </location>
</feature>
<accession>A0ABX4TNY5</accession>
<protein>
    <submittedName>
        <fullName evidence="2">Uncharacterized protein</fullName>
    </submittedName>
</protein>
<evidence type="ECO:0000256" key="1">
    <source>
        <dbReference type="SAM" id="MobiDB-lite"/>
    </source>
</evidence>
<keyword evidence="3" id="KW-1185">Reference proteome</keyword>
<name>A0ABX4TNY5_9HYPH</name>
<dbReference type="Proteomes" id="UP001190825">
    <property type="component" value="Unassembled WGS sequence"/>
</dbReference>
<gene>
    <name evidence="2" type="ORF">BMJ33_12350</name>
</gene>
<comment type="caution">
    <text evidence="2">The sequence shown here is derived from an EMBL/GenBank/DDBJ whole genome shotgun (WGS) entry which is preliminary data.</text>
</comment>
<feature type="compositionally biased region" description="Basic residues" evidence="1">
    <location>
        <begin position="49"/>
        <end position="58"/>
    </location>
</feature>